<evidence type="ECO:0000256" key="2">
    <source>
        <dbReference type="SAM" id="Phobius"/>
    </source>
</evidence>
<dbReference type="PANTHER" id="PTHR43685:SF3">
    <property type="entry name" value="SLR2126 PROTEIN"/>
    <property type="match status" value="1"/>
</dbReference>
<feature type="transmembrane region" description="Helical" evidence="2">
    <location>
        <begin position="868"/>
        <end position="886"/>
    </location>
</feature>
<evidence type="ECO:0000313" key="6">
    <source>
        <dbReference type="Proteomes" id="UP001144372"/>
    </source>
</evidence>
<dbReference type="InterPro" id="IPR017853">
    <property type="entry name" value="GH"/>
</dbReference>
<dbReference type="InterPro" id="IPR029044">
    <property type="entry name" value="Nucleotide-diphossugar_trans"/>
</dbReference>
<dbReference type="GO" id="GO:0004553">
    <property type="term" value="F:hydrolase activity, hydrolyzing O-glycosyl compounds"/>
    <property type="evidence" value="ECO:0007669"/>
    <property type="project" value="InterPro"/>
</dbReference>
<reference evidence="5" key="1">
    <citation type="submission" date="2022-12" db="EMBL/GenBank/DDBJ databases">
        <title>Reference genome sequencing for broad-spectrum identification of bacterial and archaeal isolates by mass spectrometry.</title>
        <authorList>
            <person name="Sekiguchi Y."/>
            <person name="Tourlousse D.M."/>
        </authorList>
    </citation>
    <scope>NUCLEOTIDE SEQUENCE</scope>
    <source>
        <strain evidence="5">ASRB1</strain>
    </source>
</reference>
<feature type="transmembrane region" description="Helical" evidence="2">
    <location>
        <begin position="892"/>
        <end position="910"/>
    </location>
</feature>
<dbReference type="InterPro" id="IPR001173">
    <property type="entry name" value="Glyco_trans_2-like"/>
</dbReference>
<dbReference type="EMBL" id="BSDR01000001">
    <property type="protein sequence ID" value="GLI34829.1"/>
    <property type="molecule type" value="Genomic_DNA"/>
</dbReference>
<name>A0A9W6CY61_9BACT</name>
<keyword evidence="6" id="KW-1185">Reference proteome</keyword>
<dbReference type="Proteomes" id="UP001144372">
    <property type="component" value="Unassembled WGS sequence"/>
</dbReference>
<feature type="region of interest" description="Disordered" evidence="1">
    <location>
        <begin position="17"/>
        <end position="61"/>
    </location>
</feature>
<dbReference type="Gene3D" id="3.90.550.10">
    <property type="entry name" value="Spore Coat Polysaccharide Biosynthesis Protein SpsA, Chain A"/>
    <property type="match status" value="1"/>
</dbReference>
<proteinExistence type="predicted"/>
<accession>A0A9W6CY61</accession>
<dbReference type="Pfam" id="PF02836">
    <property type="entry name" value="Glyco_hydro_2_C"/>
    <property type="match status" value="1"/>
</dbReference>
<feature type="domain" description="Glycosyltransferase 2-like" evidence="3">
    <location>
        <begin position="408"/>
        <end position="563"/>
    </location>
</feature>
<evidence type="ECO:0008006" key="7">
    <source>
        <dbReference type="Google" id="ProtNLM"/>
    </source>
</evidence>
<dbReference type="RefSeq" id="WP_281794253.1">
    <property type="nucleotide sequence ID" value="NZ_BSDR01000001.1"/>
</dbReference>
<feature type="compositionally biased region" description="Basic and acidic residues" evidence="1">
    <location>
        <begin position="19"/>
        <end position="28"/>
    </location>
</feature>
<keyword evidence="2" id="KW-0472">Membrane</keyword>
<dbReference type="Pfam" id="PF00535">
    <property type="entry name" value="Glycos_transf_2"/>
    <property type="match status" value="1"/>
</dbReference>
<protein>
    <recommendedName>
        <fullName evidence="7">Glycosyl transferase</fullName>
    </recommendedName>
</protein>
<dbReference type="SUPFAM" id="SSF53448">
    <property type="entry name" value="Nucleotide-diphospho-sugar transferases"/>
    <property type="match status" value="1"/>
</dbReference>
<evidence type="ECO:0000259" key="3">
    <source>
        <dbReference type="Pfam" id="PF00535"/>
    </source>
</evidence>
<comment type="caution">
    <text evidence="5">The sequence shown here is derived from an EMBL/GenBank/DDBJ whole genome shotgun (WGS) entry which is preliminary data.</text>
</comment>
<dbReference type="GO" id="GO:0005975">
    <property type="term" value="P:carbohydrate metabolic process"/>
    <property type="evidence" value="ECO:0007669"/>
    <property type="project" value="InterPro"/>
</dbReference>
<evidence type="ECO:0000256" key="1">
    <source>
        <dbReference type="SAM" id="MobiDB-lite"/>
    </source>
</evidence>
<evidence type="ECO:0000259" key="4">
    <source>
        <dbReference type="Pfam" id="PF02836"/>
    </source>
</evidence>
<dbReference type="AlphaFoldDB" id="A0A9W6CY61"/>
<dbReference type="SUPFAM" id="SSF51445">
    <property type="entry name" value="(Trans)glycosidases"/>
    <property type="match status" value="1"/>
</dbReference>
<keyword evidence="2" id="KW-0812">Transmembrane</keyword>
<evidence type="ECO:0000313" key="5">
    <source>
        <dbReference type="EMBL" id="GLI34829.1"/>
    </source>
</evidence>
<keyword evidence="2" id="KW-1133">Transmembrane helix</keyword>
<dbReference type="InterPro" id="IPR006103">
    <property type="entry name" value="Glyco_hydro_2_cat"/>
</dbReference>
<dbReference type="PANTHER" id="PTHR43685">
    <property type="entry name" value="GLYCOSYLTRANSFERASE"/>
    <property type="match status" value="1"/>
</dbReference>
<sequence length="933" mass="104099">MAKLALNSILGLVTGGLAAKDRTERDQSENASETECVSETAAPDSGGDSFAEGEVVPPVDRDGRNLDIDFFRVQSDDSKIVRPVFPRVEPSTGIAEFYLNPPKAIPVVEGVRPKVKGKFIFVGDEKFYMRGVTYGPFRPDEEGCEYHTPELVEKDFAKMAEYGINAVRTYTVPPRWLLDVAQKYGLRVMVGLPWEEHIAFLENRKLARDIEDRVRAGVRACAGHAALLCFTVGNEIPASIVRWYGRRRIERFLERLYNAAKAEDPEALVTYVNFPTTEYLELSFMDFASFNVYLETKEKLEGYLARLQNIAGDRPLVMAEIGLDSMRNGEEAQARMLDWQIRSTFAAGCSGVFVFSWTDEWHRGGFDIDDWGFGVTDRDRNPKASLETIRKAYAEVPFAPDLNWPSISVVVCTYNGKRTIRDTLDGLRKLEYPNFEVIVVNDGSTDGTGEIAKEYGFRVISTENRGLSSARNTGMRAAKGEIVAYIDDDARPDPHWLTYLAATFLNSDHVGVGGPNLPPPNDGPIADCVSNSPGGPLHVLLTDQEAEHIPGCNMAFRKFALEAIEGFDHQFRIAGDDVDLCWRLQQKGWTLGFSPAAMVWHHRRNSVKAYWRQQKNYGKAEADLEKKWPEKYNAAGHIPWAGRLYFKGFEQLLGSMRGRIYQGTWGSALFQSIYQPAPSLLWSLPMMPEWYVVIAALAGLSLLGIQWAPLLLALPLLVFAVVVPVLHAGLCAARVDFPAAGKSRWEQLKLKGLTAFLHLLQPLARLVGRIRLGLTPWRSCAVTGISLPLPVPKTFTVWSEEWHSPVDWLESLENSMKSLRKVVSRGGDYDHWDLQLRGGLLGCVRVLMAVEEHGGGKQFVRFRTWPRIAPAGILLTLLFAALAAGAAFAQAWIASGVLMATAFLFMMRIFKECAGALSAMVCVFKPMQLQKKD</sequence>
<feature type="transmembrane region" description="Helical" evidence="2">
    <location>
        <begin position="710"/>
        <end position="730"/>
    </location>
</feature>
<dbReference type="Gene3D" id="3.20.20.80">
    <property type="entry name" value="Glycosidases"/>
    <property type="match status" value="1"/>
</dbReference>
<gene>
    <name evidence="5" type="ORF">DAMNIGENAA_22620</name>
</gene>
<organism evidence="5 6">
    <name type="scientific">Desulforhabdus amnigena</name>
    <dbReference type="NCBI Taxonomy" id="40218"/>
    <lineage>
        <taxon>Bacteria</taxon>
        <taxon>Pseudomonadati</taxon>
        <taxon>Thermodesulfobacteriota</taxon>
        <taxon>Syntrophobacteria</taxon>
        <taxon>Syntrophobacterales</taxon>
        <taxon>Syntrophobacteraceae</taxon>
        <taxon>Desulforhabdus</taxon>
    </lineage>
</organism>
<dbReference type="InterPro" id="IPR050834">
    <property type="entry name" value="Glycosyltransf_2"/>
</dbReference>
<feature type="domain" description="Glycoside hydrolase family 2 catalytic" evidence="4">
    <location>
        <begin position="114"/>
        <end position="329"/>
    </location>
</feature>